<keyword evidence="1" id="KW-0812">Transmembrane</keyword>
<evidence type="ECO:0000313" key="3">
    <source>
        <dbReference type="Proteomes" id="UP000037035"/>
    </source>
</evidence>
<keyword evidence="1" id="KW-1133">Transmembrane helix</keyword>
<accession>A0A0L6UX74</accession>
<dbReference type="VEuPathDB" id="FungiDB:VP01_333g5"/>
<name>A0A0L6UX74_9BASI</name>
<gene>
    <name evidence="2" type="ORF">VP01_333g5</name>
</gene>
<comment type="caution">
    <text evidence="2">The sequence shown here is derived from an EMBL/GenBank/DDBJ whole genome shotgun (WGS) entry which is preliminary data.</text>
</comment>
<dbReference type="Proteomes" id="UP000037035">
    <property type="component" value="Unassembled WGS sequence"/>
</dbReference>
<keyword evidence="3" id="KW-1185">Reference proteome</keyword>
<protein>
    <submittedName>
        <fullName evidence="2">Uncharacterized protein</fullName>
    </submittedName>
</protein>
<keyword evidence="1" id="KW-0472">Membrane</keyword>
<evidence type="ECO:0000256" key="1">
    <source>
        <dbReference type="SAM" id="Phobius"/>
    </source>
</evidence>
<proteinExistence type="predicted"/>
<evidence type="ECO:0000313" key="2">
    <source>
        <dbReference type="EMBL" id="KNZ53109.1"/>
    </source>
</evidence>
<feature type="transmembrane region" description="Helical" evidence="1">
    <location>
        <begin position="163"/>
        <end position="189"/>
    </location>
</feature>
<sequence>METTLVGVECTTDDDLKTKTKLIFMLHRDFTFFWVHVFTNLCVFGVALPTKMCLMGVGTTVGHHATWPIAVSVTVFSCLPNFYQKCLLNFFLVYENISCYTNSYYQPTASEAQLPFTRPEIREPYTHCFFRYKGAPLHLARQCVHIAFTLGLWSVRLTQNLPILLCLVLLILNFGFHLILVMSSIINYFESLSQDQSFQYYSFHNKKRKTITIRMIFQLNKLNNQFVETVKCDPLGPIRSRNNLVPIPAGSSNYDSRYPNKRNVDHIYKLLQLKKIKKIKLENKKIKNMLSNRLGIGKTTLRNWLNNSHEVSDVKHGSCLTNSRAEMGVGSLIHKKKKN</sequence>
<dbReference type="AlphaFoldDB" id="A0A0L6UX74"/>
<feature type="transmembrane region" description="Helical" evidence="1">
    <location>
        <begin position="30"/>
        <end position="48"/>
    </location>
</feature>
<organism evidence="2 3">
    <name type="scientific">Puccinia sorghi</name>
    <dbReference type="NCBI Taxonomy" id="27349"/>
    <lineage>
        <taxon>Eukaryota</taxon>
        <taxon>Fungi</taxon>
        <taxon>Dikarya</taxon>
        <taxon>Basidiomycota</taxon>
        <taxon>Pucciniomycotina</taxon>
        <taxon>Pucciniomycetes</taxon>
        <taxon>Pucciniales</taxon>
        <taxon>Pucciniaceae</taxon>
        <taxon>Puccinia</taxon>
    </lineage>
</organism>
<dbReference type="EMBL" id="LAVV01008324">
    <property type="protein sequence ID" value="KNZ53109.1"/>
    <property type="molecule type" value="Genomic_DNA"/>
</dbReference>
<reference evidence="2 3" key="1">
    <citation type="submission" date="2015-08" db="EMBL/GenBank/DDBJ databases">
        <title>Next Generation Sequencing and Analysis of the Genome of Puccinia sorghi L Schw, the Causal Agent of Maize Common Rust.</title>
        <authorList>
            <person name="Rochi L."/>
            <person name="Burguener G."/>
            <person name="Darino M."/>
            <person name="Turjanski A."/>
            <person name="Kreff E."/>
            <person name="Dieguez M.J."/>
            <person name="Sacco F."/>
        </authorList>
    </citation>
    <scope>NUCLEOTIDE SEQUENCE [LARGE SCALE GENOMIC DNA]</scope>
    <source>
        <strain evidence="2 3">RO10H11247</strain>
    </source>
</reference>